<sequence length="188" mass="20934">MSTDYTPKCHPSTPFPKFHVSLAEGQNRLLVAPQEDCDWQLVVVYRGAHCPLCTKFLNRLAGFKPQLKAIGVDIIAVSADSAEQLARHQEKLSVNFPIAYGLSKPQMHQLGLYISIPRSPQETDHDFPEPGLFVVNEAGNIQVVDLSNNPFSRPDLEALVSGLTWIRDPDNHYPIRGTAHYNDCALES</sequence>
<reference evidence="2" key="1">
    <citation type="submission" date="2021-11" db="EMBL/GenBank/DDBJ databases">
        <authorList>
            <person name="Rodrigo-Torres L."/>
            <person name="Arahal R. D."/>
            <person name="Lucena T."/>
        </authorList>
    </citation>
    <scope>NUCLEOTIDE SEQUENCE</scope>
    <source>
        <strain evidence="2">CECT 7929</strain>
    </source>
</reference>
<dbReference type="Gene3D" id="3.40.30.10">
    <property type="entry name" value="Glutaredoxin"/>
    <property type="match status" value="1"/>
</dbReference>
<evidence type="ECO:0000313" key="2">
    <source>
        <dbReference type="EMBL" id="CAH0533206.1"/>
    </source>
</evidence>
<evidence type="ECO:0000259" key="1">
    <source>
        <dbReference type="PROSITE" id="PS51352"/>
    </source>
</evidence>
<dbReference type="RefSeq" id="WP_237465496.1">
    <property type="nucleotide sequence ID" value="NZ_CAKLDI010000001.1"/>
</dbReference>
<dbReference type="Proteomes" id="UP000838672">
    <property type="component" value="Unassembled WGS sequence"/>
</dbReference>
<gene>
    <name evidence="2" type="ORF">VST7929_01068</name>
</gene>
<feature type="domain" description="Thioredoxin" evidence="1">
    <location>
        <begin position="9"/>
        <end position="165"/>
    </location>
</feature>
<dbReference type="Pfam" id="PF00578">
    <property type="entry name" value="AhpC-TSA"/>
    <property type="match status" value="1"/>
</dbReference>
<accession>A0ABM8ZST5</accession>
<organism evidence="2 3">
    <name type="scientific">Vibrio stylophorae</name>
    <dbReference type="NCBI Taxonomy" id="659351"/>
    <lineage>
        <taxon>Bacteria</taxon>
        <taxon>Pseudomonadati</taxon>
        <taxon>Pseudomonadota</taxon>
        <taxon>Gammaproteobacteria</taxon>
        <taxon>Vibrionales</taxon>
        <taxon>Vibrionaceae</taxon>
        <taxon>Vibrio</taxon>
    </lineage>
</organism>
<proteinExistence type="predicted"/>
<dbReference type="EMBL" id="CAKLDI010000001">
    <property type="protein sequence ID" value="CAH0533206.1"/>
    <property type="molecule type" value="Genomic_DNA"/>
</dbReference>
<dbReference type="PROSITE" id="PS51352">
    <property type="entry name" value="THIOREDOXIN_2"/>
    <property type="match status" value="1"/>
</dbReference>
<protein>
    <recommendedName>
        <fullName evidence="1">Thioredoxin domain-containing protein</fullName>
    </recommendedName>
</protein>
<dbReference type="InterPro" id="IPR013766">
    <property type="entry name" value="Thioredoxin_domain"/>
</dbReference>
<dbReference type="InterPro" id="IPR000866">
    <property type="entry name" value="AhpC/TSA"/>
</dbReference>
<dbReference type="SUPFAM" id="SSF52833">
    <property type="entry name" value="Thioredoxin-like"/>
    <property type="match status" value="1"/>
</dbReference>
<keyword evidence="3" id="KW-1185">Reference proteome</keyword>
<dbReference type="InterPro" id="IPR036249">
    <property type="entry name" value="Thioredoxin-like_sf"/>
</dbReference>
<evidence type="ECO:0000313" key="3">
    <source>
        <dbReference type="Proteomes" id="UP000838672"/>
    </source>
</evidence>
<comment type="caution">
    <text evidence="2">The sequence shown here is derived from an EMBL/GenBank/DDBJ whole genome shotgun (WGS) entry which is preliminary data.</text>
</comment>
<name>A0ABM8ZST5_9VIBR</name>